<proteinExistence type="predicted"/>
<dbReference type="AlphaFoldDB" id="A0A913XZW7"/>
<sequence>MSAISVLWTVLSVVFTGLWSISVISPFWFENVPDPDPLSSDNSSFAAFGILRFCSKKDVQSVFDMNEWTDFKTCAFYKSFQEIPSLFWQFGIVFYGVGFLASVCAVIFAHISCCHKIVCGKSVFGVAGILQITSVICMTVSLVLFPFGFNSEFVEKHCGASGLFKPGRCHISWAYTVAIMSTGLFIFCPILAKHLFLITPRSKATVV</sequence>
<dbReference type="GeneID" id="110250638"/>
<feature type="transmembrane region" description="Helical" evidence="5">
    <location>
        <begin position="123"/>
        <end position="147"/>
    </location>
</feature>
<protein>
    <submittedName>
        <fullName evidence="6">Uncharacterized protein</fullName>
    </submittedName>
</protein>
<dbReference type="RefSeq" id="XP_020912905.1">
    <property type="nucleotide sequence ID" value="XM_021057246.2"/>
</dbReference>
<evidence type="ECO:0000256" key="3">
    <source>
        <dbReference type="ARBA" id="ARBA00022989"/>
    </source>
</evidence>
<evidence type="ECO:0000313" key="6">
    <source>
        <dbReference type="EnsemblMetazoa" id="XP_020912905.1"/>
    </source>
</evidence>
<evidence type="ECO:0000256" key="2">
    <source>
        <dbReference type="ARBA" id="ARBA00022692"/>
    </source>
</evidence>
<keyword evidence="2 5" id="KW-0812">Transmembrane</keyword>
<evidence type="ECO:0000256" key="5">
    <source>
        <dbReference type="SAM" id="Phobius"/>
    </source>
</evidence>
<name>A0A913XZW7_EXADI</name>
<evidence type="ECO:0000256" key="4">
    <source>
        <dbReference type="ARBA" id="ARBA00023136"/>
    </source>
</evidence>
<dbReference type="OMA" id="ISPFWFE"/>
<dbReference type="EnsemblMetazoa" id="XM_021057246.2">
    <property type="protein sequence ID" value="XP_020912905.1"/>
    <property type="gene ID" value="LOC110250638"/>
</dbReference>
<feature type="transmembrane region" description="Helical" evidence="5">
    <location>
        <begin position="86"/>
        <end position="111"/>
    </location>
</feature>
<keyword evidence="3 5" id="KW-1133">Transmembrane helix</keyword>
<dbReference type="KEGG" id="epa:110250638"/>
<keyword evidence="4 5" id="KW-0472">Membrane</keyword>
<keyword evidence="7" id="KW-1185">Reference proteome</keyword>
<evidence type="ECO:0000256" key="1">
    <source>
        <dbReference type="ARBA" id="ARBA00004141"/>
    </source>
</evidence>
<reference evidence="6" key="1">
    <citation type="submission" date="2022-11" db="UniProtKB">
        <authorList>
            <consortium name="EnsemblMetazoa"/>
        </authorList>
    </citation>
    <scope>IDENTIFICATION</scope>
</reference>
<organism evidence="6 7">
    <name type="scientific">Exaiptasia diaphana</name>
    <name type="common">Tropical sea anemone</name>
    <name type="synonym">Aiptasia pulchella</name>
    <dbReference type="NCBI Taxonomy" id="2652724"/>
    <lineage>
        <taxon>Eukaryota</taxon>
        <taxon>Metazoa</taxon>
        <taxon>Cnidaria</taxon>
        <taxon>Anthozoa</taxon>
        <taxon>Hexacorallia</taxon>
        <taxon>Actiniaria</taxon>
        <taxon>Aiptasiidae</taxon>
        <taxon>Exaiptasia</taxon>
    </lineage>
</organism>
<feature type="transmembrane region" description="Helical" evidence="5">
    <location>
        <begin position="173"/>
        <end position="192"/>
    </location>
</feature>
<dbReference type="PANTHER" id="PTHR12489:SF16">
    <property type="entry name" value="LHFPL TETRASPAN SUBFAMILY MEMBER 6 PROTEIN-RELATED"/>
    <property type="match status" value="1"/>
</dbReference>
<dbReference type="InterPro" id="IPR019372">
    <property type="entry name" value="LHFPL"/>
</dbReference>
<feature type="transmembrane region" description="Helical" evidence="5">
    <location>
        <begin position="7"/>
        <end position="29"/>
    </location>
</feature>
<comment type="subcellular location">
    <subcellularLocation>
        <location evidence="1">Membrane</location>
        <topology evidence="1">Multi-pass membrane protein</topology>
    </subcellularLocation>
</comment>
<dbReference type="Proteomes" id="UP000887567">
    <property type="component" value="Unplaced"/>
</dbReference>
<dbReference type="Pfam" id="PF10242">
    <property type="entry name" value="L_HMGIC_fpl"/>
    <property type="match status" value="1"/>
</dbReference>
<dbReference type="PANTHER" id="PTHR12489">
    <property type="entry name" value="LIPOMA HMGIC FUSION PARTNER-LIKE PROTEIN"/>
    <property type="match status" value="1"/>
</dbReference>
<dbReference type="OrthoDB" id="5975578at2759"/>
<evidence type="ECO:0000313" key="7">
    <source>
        <dbReference type="Proteomes" id="UP000887567"/>
    </source>
</evidence>
<dbReference type="Gene3D" id="1.20.140.150">
    <property type="match status" value="1"/>
</dbReference>
<dbReference type="GO" id="GO:0016020">
    <property type="term" value="C:membrane"/>
    <property type="evidence" value="ECO:0007669"/>
    <property type="project" value="UniProtKB-SubCell"/>
</dbReference>
<accession>A0A913XZW7</accession>